<dbReference type="NCBIfam" id="NF004779">
    <property type="entry name" value="PRK06125.1"/>
    <property type="match status" value="1"/>
</dbReference>
<gene>
    <name evidence="4" type="ORF">OH818_25285</name>
</gene>
<accession>A0ABY7BYS1</accession>
<keyword evidence="5" id="KW-1185">Reference proteome</keyword>
<dbReference type="Pfam" id="PF00106">
    <property type="entry name" value="adh_short"/>
    <property type="match status" value="1"/>
</dbReference>
<evidence type="ECO:0000256" key="3">
    <source>
        <dbReference type="ARBA" id="ARBA00023027"/>
    </source>
</evidence>
<reference evidence="4" key="1">
    <citation type="submission" date="2022-12" db="EMBL/GenBank/DDBJ databases">
        <title>Jiella pelagia sp. nov., isolated from phosphonate enriched culture of Northwest Pacific surface seawater.</title>
        <authorList>
            <person name="Shin D.Y."/>
            <person name="Hwang C.Y."/>
        </authorList>
    </citation>
    <scope>NUCLEOTIDE SEQUENCE</scope>
    <source>
        <strain evidence="4">HL-NP1</strain>
    </source>
</reference>
<evidence type="ECO:0000256" key="1">
    <source>
        <dbReference type="ARBA" id="ARBA00006484"/>
    </source>
</evidence>
<evidence type="ECO:0000313" key="5">
    <source>
        <dbReference type="Proteomes" id="UP001164020"/>
    </source>
</evidence>
<sequence>MDLQLSGKHVLVTGGSKGIGFAIADLFAAEGARVTIVGRDEARLAEAKAKLSKHGTDVTIHAADLADAAARKALVESAGTVDILVNAAGAIPGGDLFALPIETWQEAWQLKVFGYIDLTRLYLERMKAEGSGGTIVNIIGDLGRSPRFDYVCGSSANAALIAFTEAVGGRSTDWNVRVFGVNPSGTRTERVLAVARGRAESRFGDPERWQEVLSGLPFDRLAEPSEIASVVVMLASPLAGYLSGTVVDVDAGQRHRK</sequence>
<dbReference type="SUPFAM" id="SSF51735">
    <property type="entry name" value="NAD(P)-binding Rossmann-fold domains"/>
    <property type="match status" value="1"/>
</dbReference>
<protein>
    <submittedName>
        <fullName evidence="4">Short-chain dehydrogenase/reductase</fullName>
    </submittedName>
</protein>
<dbReference type="RefSeq" id="WP_268880979.1">
    <property type="nucleotide sequence ID" value="NZ_CP114029.1"/>
</dbReference>
<dbReference type="InterPro" id="IPR002347">
    <property type="entry name" value="SDR_fam"/>
</dbReference>
<keyword evidence="2" id="KW-0560">Oxidoreductase</keyword>
<evidence type="ECO:0000256" key="2">
    <source>
        <dbReference type="ARBA" id="ARBA00023002"/>
    </source>
</evidence>
<dbReference type="InterPro" id="IPR051122">
    <property type="entry name" value="SDR_DHRS6-like"/>
</dbReference>
<name>A0ABY7BYS1_9HYPH</name>
<dbReference type="InterPro" id="IPR036291">
    <property type="entry name" value="NAD(P)-bd_dom_sf"/>
</dbReference>
<comment type="similarity">
    <text evidence="1">Belongs to the short-chain dehydrogenases/reductases (SDR) family.</text>
</comment>
<organism evidence="4 5">
    <name type="scientific">Jiella pelagia</name>
    <dbReference type="NCBI Taxonomy" id="2986949"/>
    <lineage>
        <taxon>Bacteria</taxon>
        <taxon>Pseudomonadati</taxon>
        <taxon>Pseudomonadota</taxon>
        <taxon>Alphaproteobacteria</taxon>
        <taxon>Hyphomicrobiales</taxon>
        <taxon>Aurantimonadaceae</taxon>
        <taxon>Jiella</taxon>
    </lineage>
</organism>
<evidence type="ECO:0000313" key="4">
    <source>
        <dbReference type="EMBL" id="WAP68558.1"/>
    </source>
</evidence>
<dbReference type="PRINTS" id="PR00081">
    <property type="entry name" value="GDHRDH"/>
</dbReference>
<dbReference type="Gene3D" id="3.40.50.720">
    <property type="entry name" value="NAD(P)-binding Rossmann-like Domain"/>
    <property type="match status" value="1"/>
</dbReference>
<dbReference type="EMBL" id="CP114029">
    <property type="protein sequence ID" value="WAP68558.1"/>
    <property type="molecule type" value="Genomic_DNA"/>
</dbReference>
<dbReference type="Proteomes" id="UP001164020">
    <property type="component" value="Chromosome"/>
</dbReference>
<proteinExistence type="inferred from homology"/>
<keyword evidence="3" id="KW-0520">NAD</keyword>
<dbReference type="PANTHER" id="PTHR43477">
    <property type="entry name" value="DIHYDROANTICAPSIN 7-DEHYDROGENASE"/>
    <property type="match status" value="1"/>
</dbReference>
<dbReference type="PANTHER" id="PTHR43477:SF4">
    <property type="entry name" value="DEHYDROGENASE_REDUCTASE SDR FAMILY MEMBER 6"/>
    <property type="match status" value="1"/>
</dbReference>